<dbReference type="Proteomes" id="UP000779574">
    <property type="component" value="Unassembled WGS sequence"/>
</dbReference>
<gene>
    <name evidence="2" type="ORF">KCU76_g577</name>
</gene>
<keyword evidence="2" id="KW-0131">Cell cycle</keyword>
<dbReference type="GO" id="GO:0051301">
    <property type="term" value="P:cell division"/>
    <property type="evidence" value="ECO:0007669"/>
    <property type="project" value="UniProtKB-KW"/>
</dbReference>
<feature type="non-terminal residue" evidence="2">
    <location>
        <position position="1"/>
    </location>
</feature>
<accession>A0A9P8EXK6</accession>
<dbReference type="EMBL" id="JAHFXF010000011">
    <property type="protein sequence ID" value="KAG9700675.1"/>
    <property type="molecule type" value="Genomic_DNA"/>
</dbReference>
<organism evidence="2 3">
    <name type="scientific">Aureobasidium melanogenum</name>
    <name type="common">Aureobasidium pullulans var. melanogenum</name>
    <dbReference type="NCBI Taxonomy" id="46634"/>
    <lineage>
        <taxon>Eukaryota</taxon>
        <taxon>Fungi</taxon>
        <taxon>Dikarya</taxon>
        <taxon>Ascomycota</taxon>
        <taxon>Pezizomycotina</taxon>
        <taxon>Dothideomycetes</taxon>
        <taxon>Dothideomycetidae</taxon>
        <taxon>Dothideales</taxon>
        <taxon>Saccotheciaceae</taxon>
        <taxon>Aureobasidium</taxon>
    </lineage>
</organism>
<protein>
    <submittedName>
        <fullName evidence="2">Cell division control protein 4</fullName>
    </submittedName>
</protein>
<proteinExistence type="predicted"/>
<keyword evidence="2" id="KW-0132">Cell division</keyword>
<evidence type="ECO:0000256" key="1">
    <source>
        <dbReference type="SAM" id="MobiDB-lite"/>
    </source>
</evidence>
<evidence type="ECO:0000313" key="2">
    <source>
        <dbReference type="EMBL" id="KAG9700675.1"/>
    </source>
</evidence>
<sequence>MVAANTKDDGRDDLETTQRRPRDDPETSPDVLEKHVSISYQNRPADPVVRIPRPESAVDGAADQNSLAELQKTYQRRVAIEAEQAVSRDDGPYLDRIVHLPRHASAAHVFENHTEDLLQMSRETRHHDTRRDLPYPDGAVDRATDDSIAVNCHSGYRFVVTSEDAQRVEVSVMVIRRTDLTGPTTIRMGKLPDSHGRVS</sequence>
<comment type="caution">
    <text evidence="2">The sequence shown here is derived from an EMBL/GenBank/DDBJ whole genome shotgun (WGS) entry which is preliminary data.</text>
</comment>
<evidence type="ECO:0000313" key="3">
    <source>
        <dbReference type="Proteomes" id="UP000779574"/>
    </source>
</evidence>
<reference evidence="2" key="2">
    <citation type="submission" date="2021-08" db="EMBL/GenBank/DDBJ databases">
        <authorList>
            <person name="Gostincar C."/>
            <person name="Sun X."/>
            <person name="Song Z."/>
            <person name="Gunde-Cimerman N."/>
        </authorList>
    </citation>
    <scope>NUCLEOTIDE SEQUENCE</scope>
    <source>
        <strain evidence="2">EXF-9911</strain>
    </source>
</reference>
<dbReference type="AlphaFoldDB" id="A0A9P8EXK6"/>
<feature type="region of interest" description="Disordered" evidence="1">
    <location>
        <begin position="1"/>
        <end position="48"/>
    </location>
</feature>
<reference evidence="2" key="1">
    <citation type="journal article" date="2021" name="J Fungi (Basel)">
        <title>Virulence traits and population genomics of the black yeast Aureobasidium melanogenum.</title>
        <authorList>
            <person name="Cernosa A."/>
            <person name="Sun X."/>
            <person name="Gostincar C."/>
            <person name="Fang C."/>
            <person name="Gunde-Cimerman N."/>
            <person name="Song Z."/>
        </authorList>
    </citation>
    <scope>NUCLEOTIDE SEQUENCE</scope>
    <source>
        <strain evidence="2">EXF-9911</strain>
    </source>
</reference>
<name>A0A9P8EXK6_AURME</name>
<feature type="compositionally biased region" description="Basic and acidic residues" evidence="1">
    <location>
        <begin position="1"/>
        <end position="36"/>
    </location>
</feature>